<name>A0ABP9N0Z5_9GAMM</name>
<gene>
    <name evidence="2" type="ORF">GCM10023211_02760</name>
</gene>
<sequence length="49" mass="5297">MKKGQYRPLIISIRFKHYFFLEGALAGAFAGALAGSFLAGADLAIFIHP</sequence>
<keyword evidence="1" id="KW-0472">Membrane</keyword>
<evidence type="ECO:0000313" key="2">
    <source>
        <dbReference type="EMBL" id="GAA5104696.1"/>
    </source>
</evidence>
<dbReference type="Proteomes" id="UP001500171">
    <property type="component" value="Unassembled WGS sequence"/>
</dbReference>
<keyword evidence="3" id="KW-1185">Reference proteome</keyword>
<feature type="transmembrane region" description="Helical" evidence="1">
    <location>
        <begin position="20"/>
        <end position="47"/>
    </location>
</feature>
<reference evidence="3" key="1">
    <citation type="journal article" date="2019" name="Int. J. Syst. Evol. Microbiol.">
        <title>The Global Catalogue of Microorganisms (GCM) 10K type strain sequencing project: providing services to taxonomists for standard genome sequencing and annotation.</title>
        <authorList>
            <consortium name="The Broad Institute Genomics Platform"/>
            <consortium name="The Broad Institute Genome Sequencing Center for Infectious Disease"/>
            <person name="Wu L."/>
            <person name="Ma J."/>
        </authorList>
    </citation>
    <scope>NUCLEOTIDE SEQUENCE [LARGE SCALE GENOMIC DNA]</scope>
    <source>
        <strain evidence="3">JCM 18050</strain>
    </source>
</reference>
<evidence type="ECO:0000256" key="1">
    <source>
        <dbReference type="SAM" id="Phobius"/>
    </source>
</evidence>
<dbReference type="EMBL" id="BAABHY010000001">
    <property type="protein sequence ID" value="GAA5104696.1"/>
    <property type="molecule type" value="Genomic_DNA"/>
</dbReference>
<comment type="caution">
    <text evidence="2">The sequence shown here is derived from an EMBL/GenBank/DDBJ whole genome shotgun (WGS) entry which is preliminary data.</text>
</comment>
<dbReference type="RefSeq" id="WP_345487960.1">
    <property type="nucleotide sequence ID" value="NZ_BAABHY010000001.1"/>
</dbReference>
<proteinExistence type="predicted"/>
<accession>A0ABP9N0Z5</accession>
<keyword evidence="1" id="KW-1133">Transmembrane helix</keyword>
<organism evidence="2 3">
    <name type="scientific">Orbus sasakiae</name>
    <dbReference type="NCBI Taxonomy" id="1078475"/>
    <lineage>
        <taxon>Bacteria</taxon>
        <taxon>Pseudomonadati</taxon>
        <taxon>Pseudomonadota</taxon>
        <taxon>Gammaproteobacteria</taxon>
        <taxon>Orbales</taxon>
        <taxon>Orbaceae</taxon>
        <taxon>Orbus</taxon>
    </lineage>
</organism>
<protein>
    <submittedName>
        <fullName evidence="2">Uncharacterized protein</fullName>
    </submittedName>
</protein>
<evidence type="ECO:0000313" key="3">
    <source>
        <dbReference type="Proteomes" id="UP001500171"/>
    </source>
</evidence>
<keyword evidence="1" id="KW-0812">Transmembrane</keyword>